<evidence type="ECO:0000313" key="1">
    <source>
        <dbReference type="EMBL" id="GAA0532567.1"/>
    </source>
</evidence>
<reference evidence="1" key="1">
    <citation type="journal article" date="2014" name="Int. J. Syst. Evol. Microbiol.">
        <title>Complete genome sequence of Corynebacterium casei LMG S-19264T (=DSM 44701T), isolated from a smear-ripened cheese.</title>
        <authorList>
            <consortium name="US DOE Joint Genome Institute (JGI-PGF)"/>
            <person name="Walter F."/>
            <person name="Albersmeier A."/>
            <person name="Kalinowski J."/>
            <person name="Ruckert C."/>
        </authorList>
    </citation>
    <scope>NUCLEOTIDE SEQUENCE</scope>
    <source>
        <strain evidence="1">JCM 14265</strain>
    </source>
</reference>
<dbReference type="InterPro" id="IPR036390">
    <property type="entry name" value="WH_DNA-bd_sf"/>
</dbReference>
<dbReference type="RefSeq" id="WP_343776202.1">
    <property type="nucleotide sequence ID" value="NZ_BAAADQ010000001.1"/>
</dbReference>
<proteinExistence type="predicted"/>
<dbReference type="Proteomes" id="UP001501425">
    <property type="component" value="Unassembled WGS sequence"/>
</dbReference>
<keyword evidence="4" id="KW-1185">Reference proteome</keyword>
<evidence type="ECO:0000313" key="3">
    <source>
        <dbReference type="Proteomes" id="UP001501425"/>
    </source>
</evidence>
<dbReference type="SUPFAM" id="SSF46785">
    <property type="entry name" value="Winged helix' DNA-binding domain"/>
    <property type="match status" value="1"/>
</dbReference>
<accession>A0AAV3SMH8</accession>
<dbReference type="EMBL" id="JBEDNW010000001">
    <property type="protein sequence ID" value="MEZ3165875.1"/>
    <property type="molecule type" value="Genomic_DNA"/>
</dbReference>
<evidence type="ECO:0000313" key="2">
    <source>
        <dbReference type="EMBL" id="MEZ3165875.1"/>
    </source>
</evidence>
<sequence length="65" mass="7712">MEVESLPYKSRMLSHLIKSYGPLSRSELVKMVDMPRDEMDRIIVTWRDIGWAEKTKDGYVMTDIY</sequence>
<protein>
    <submittedName>
        <fullName evidence="1">Uncharacterized protein</fullName>
    </submittedName>
</protein>
<gene>
    <name evidence="2" type="ORF">ABNG02_00875</name>
    <name evidence="1" type="ORF">GCM10008994_04120</name>
</gene>
<evidence type="ECO:0000313" key="4">
    <source>
        <dbReference type="Proteomes" id="UP001567571"/>
    </source>
</evidence>
<comment type="caution">
    <text evidence="1">The sequence shown here is derived from an EMBL/GenBank/DDBJ whole genome shotgun (WGS) entry which is preliminary data.</text>
</comment>
<organism evidence="1 3">
    <name type="scientific">Halorubrum ejinorense</name>
    <dbReference type="NCBI Taxonomy" id="425309"/>
    <lineage>
        <taxon>Archaea</taxon>
        <taxon>Methanobacteriati</taxon>
        <taxon>Methanobacteriota</taxon>
        <taxon>Stenosarchaea group</taxon>
        <taxon>Halobacteria</taxon>
        <taxon>Halobacteriales</taxon>
        <taxon>Haloferacaceae</taxon>
        <taxon>Halorubrum</taxon>
    </lineage>
</organism>
<reference evidence="1" key="2">
    <citation type="submission" date="2023-12" db="EMBL/GenBank/DDBJ databases">
        <authorList>
            <person name="Sun Q."/>
            <person name="Inoue M."/>
        </authorList>
    </citation>
    <scope>NUCLEOTIDE SEQUENCE</scope>
    <source>
        <strain evidence="1">JCM 14265</strain>
    </source>
</reference>
<name>A0AAV3SMH8_9EURY</name>
<reference evidence="2 4" key="3">
    <citation type="submission" date="2024-06" db="EMBL/GenBank/DDBJ databases">
        <title>Halorubrum miltondacostae sp. nov., a potential PHA producer isolated from an inland solar saltern in Rio Maior, Portugal.</title>
        <authorList>
            <person name="Albuquerque L."/>
            <person name="Viver T."/>
            <person name="Barroso C."/>
            <person name="Claudino R."/>
            <person name="Galvan M."/>
            <person name="Simoes G."/>
            <person name="Lobo Da Cunha A."/>
            <person name="Egas C."/>
        </authorList>
    </citation>
    <scope>NUCLEOTIDE SEQUENCE [LARGE SCALE GENOMIC DNA]</scope>
    <source>
        <strain evidence="2 4">DSM 18646</strain>
    </source>
</reference>
<dbReference type="AlphaFoldDB" id="A0AAV3SMH8"/>
<dbReference type="Proteomes" id="UP001567571">
    <property type="component" value="Unassembled WGS sequence"/>
</dbReference>
<dbReference type="EMBL" id="BAAADQ010000001">
    <property type="protein sequence ID" value="GAA0532567.1"/>
    <property type="molecule type" value="Genomic_DNA"/>
</dbReference>